<keyword evidence="1" id="KW-0677">Repeat</keyword>
<dbReference type="Proteomes" id="UP000031668">
    <property type="component" value="Unassembled WGS sequence"/>
</dbReference>
<sequence length="310" mass="36036">MTSVREFLIICGGCDYSSRADYNDMLSYNTVSSVWKRYQPPVQLDVSNHPKICSFDNKMAAIKIDSLVSLDVTNSKWDILFFRTEEDNVPPPILLRIIFCYNESLYVFGNRLDDNQSDEDTSDDEEYLHDSRKVTYKFCLQTSTWSLVQQIGGIPNFYDEIHVKVFNNQLYIFDPYSVETNKFTQVTIFDLSNNKWTTRATNSKNIQFPSLRGNEAYAFSSDCAYMSGGRTLDRTAHFSDIWRMDFESLEWIKLDYECVTIDCQLSMIATYIELEGGLETGLFSIEWNVSLLEFHYSIVYPSNLYADHRV</sequence>
<dbReference type="SUPFAM" id="SSF117281">
    <property type="entry name" value="Kelch motif"/>
    <property type="match status" value="1"/>
</dbReference>
<name>A0A0C2MMR3_THEKT</name>
<comment type="caution">
    <text evidence="3">The sequence shown here is derived from an EMBL/GenBank/DDBJ whole genome shotgun (WGS) entry which is preliminary data.</text>
</comment>
<dbReference type="PANTHER" id="PTHR47435:SF4">
    <property type="entry name" value="KELCH REPEAT PROTEIN (AFU_ORTHOLOGUE AFUA_5G12780)"/>
    <property type="match status" value="1"/>
</dbReference>
<evidence type="ECO:0000256" key="1">
    <source>
        <dbReference type="ARBA" id="ARBA00022737"/>
    </source>
</evidence>
<dbReference type="OrthoDB" id="7676067at2759"/>
<accession>A0A0C2MMR3</accession>
<evidence type="ECO:0000313" key="3">
    <source>
        <dbReference type="EMBL" id="KII65625.1"/>
    </source>
</evidence>
<evidence type="ECO:0000313" key="4">
    <source>
        <dbReference type="Proteomes" id="UP000031668"/>
    </source>
</evidence>
<organism evidence="3 4">
    <name type="scientific">Thelohanellus kitauei</name>
    <name type="common">Myxosporean</name>
    <dbReference type="NCBI Taxonomy" id="669202"/>
    <lineage>
        <taxon>Eukaryota</taxon>
        <taxon>Metazoa</taxon>
        <taxon>Cnidaria</taxon>
        <taxon>Myxozoa</taxon>
        <taxon>Myxosporea</taxon>
        <taxon>Bivalvulida</taxon>
        <taxon>Platysporina</taxon>
        <taxon>Myxobolidae</taxon>
        <taxon>Thelohanellus</taxon>
    </lineage>
</organism>
<keyword evidence="2" id="KW-0408">Iron</keyword>
<dbReference type="Gene3D" id="2.120.10.80">
    <property type="entry name" value="Kelch-type beta propeller"/>
    <property type="match status" value="1"/>
</dbReference>
<dbReference type="PANTHER" id="PTHR47435">
    <property type="entry name" value="KELCH REPEAT PROTEIN (AFU_ORTHOLOGUE AFUA_5G12780)"/>
    <property type="match status" value="1"/>
</dbReference>
<dbReference type="EMBL" id="JWZT01003745">
    <property type="protein sequence ID" value="KII65625.1"/>
    <property type="molecule type" value="Genomic_DNA"/>
</dbReference>
<dbReference type="Pfam" id="PF24681">
    <property type="entry name" value="Kelch_KLHDC2_KLHL20_DRC7"/>
    <property type="match status" value="1"/>
</dbReference>
<dbReference type="AlphaFoldDB" id="A0A0C2MMR3"/>
<keyword evidence="4" id="KW-1185">Reference proteome</keyword>
<reference evidence="3 4" key="1">
    <citation type="journal article" date="2014" name="Genome Biol. Evol.">
        <title>The genome of the myxosporean Thelohanellus kitauei shows adaptations to nutrient acquisition within its fish host.</title>
        <authorList>
            <person name="Yang Y."/>
            <person name="Xiong J."/>
            <person name="Zhou Z."/>
            <person name="Huo F."/>
            <person name="Miao W."/>
            <person name="Ran C."/>
            <person name="Liu Y."/>
            <person name="Zhang J."/>
            <person name="Feng J."/>
            <person name="Wang M."/>
            <person name="Wang M."/>
            <person name="Wang L."/>
            <person name="Yao B."/>
        </authorList>
    </citation>
    <scope>NUCLEOTIDE SEQUENCE [LARGE SCALE GENOMIC DNA]</scope>
    <source>
        <strain evidence="3">Wuqing</strain>
    </source>
</reference>
<dbReference type="GO" id="GO:0019760">
    <property type="term" value="P:glucosinolate metabolic process"/>
    <property type="evidence" value="ECO:0007669"/>
    <property type="project" value="UniProtKB-ARBA"/>
</dbReference>
<gene>
    <name evidence="3" type="ORF">RF11_14253</name>
</gene>
<proteinExistence type="predicted"/>
<protein>
    <submittedName>
        <fullName evidence="3">Uncharacterized protein</fullName>
    </submittedName>
</protein>
<evidence type="ECO:0000256" key="2">
    <source>
        <dbReference type="ARBA" id="ARBA00023004"/>
    </source>
</evidence>
<dbReference type="InterPro" id="IPR015915">
    <property type="entry name" value="Kelch-typ_b-propeller"/>
</dbReference>